<dbReference type="AlphaFoldDB" id="A0AAV3XIZ4"/>
<comment type="caution">
    <text evidence="1">The sequence shown here is derived from an EMBL/GenBank/DDBJ whole genome shotgun (WGS) entry which is preliminary data.</text>
</comment>
<reference evidence="1" key="1">
    <citation type="submission" date="2019-10" db="EMBL/GenBank/DDBJ databases">
        <title>Draft genome sequece of Microseira wollei NIES-4236.</title>
        <authorList>
            <person name="Yamaguchi H."/>
            <person name="Suzuki S."/>
            <person name="Kawachi M."/>
        </authorList>
    </citation>
    <scope>NUCLEOTIDE SEQUENCE</scope>
    <source>
        <strain evidence="1">NIES-4236</strain>
    </source>
</reference>
<name>A0AAV3XIZ4_9CYAN</name>
<gene>
    <name evidence="1" type="ORF">MiSe_62880</name>
</gene>
<proteinExistence type="predicted"/>
<dbReference type="RefSeq" id="WP_226587824.1">
    <property type="nucleotide sequence ID" value="NZ_BLAY01000124.1"/>
</dbReference>
<sequence length="153" mass="17783">MTTTNELIYPTIDLFLYDIKAGLGDEEPKIDENRRQFWQKIYGAQLTNQNLEQFKQAENEGADYIDLLDSQKLKVFEPPLDGYFYPVQLSDMYGLQVDCTANFIQDYKFSPQPIANLSKIQPEIKTKIDAENLKPKLGQTWLIWNSPPIIKIF</sequence>
<dbReference type="EMBL" id="BLAY01000124">
    <property type="protein sequence ID" value="GET41476.1"/>
    <property type="molecule type" value="Genomic_DNA"/>
</dbReference>
<accession>A0AAV3XIZ4</accession>
<evidence type="ECO:0000313" key="2">
    <source>
        <dbReference type="Proteomes" id="UP001050975"/>
    </source>
</evidence>
<protein>
    <submittedName>
        <fullName evidence="1">Uncharacterized protein</fullName>
    </submittedName>
</protein>
<organism evidence="1 2">
    <name type="scientific">Microseira wollei NIES-4236</name>
    <dbReference type="NCBI Taxonomy" id="2530354"/>
    <lineage>
        <taxon>Bacteria</taxon>
        <taxon>Bacillati</taxon>
        <taxon>Cyanobacteriota</taxon>
        <taxon>Cyanophyceae</taxon>
        <taxon>Oscillatoriophycideae</taxon>
        <taxon>Aerosakkonematales</taxon>
        <taxon>Aerosakkonemataceae</taxon>
        <taxon>Microseira</taxon>
    </lineage>
</organism>
<dbReference type="Proteomes" id="UP001050975">
    <property type="component" value="Unassembled WGS sequence"/>
</dbReference>
<evidence type="ECO:0000313" key="1">
    <source>
        <dbReference type="EMBL" id="GET41476.1"/>
    </source>
</evidence>
<keyword evidence="2" id="KW-1185">Reference proteome</keyword>